<evidence type="ECO:0000313" key="2">
    <source>
        <dbReference type="EMBL" id="KCZ70641.1"/>
    </source>
</evidence>
<dbReference type="AlphaFoldDB" id="A0A062UUD3"/>
<name>A0A062UUD3_9EURY</name>
<accession>A0A062UUD3</accession>
<dbReference type="GO" id="GO:0003677">
    <property type="term" value="F:DNA binding"/>
    <property type="evidence" value="ECO:0007669"/>
    <property type="project" value="UniProtKB-KW"/>
</dbReference>
<dbReference type="InterPro" id="IPR010998">
    <property type="entry name" value="Integrase_recombinase_N"/>
</dbReference>
<dbReference type="RefSeq" id="WP_157834121.1">
    <property type="nucleotide sequence ID" value="NZ_JMIY01000007.1"/>
</dbReference>
<gene>
    <name evidence="2" type="ORF">ANME2D_02663</name>
</gene>
<keyword evidence="1" id="KW-0238">DNA-binding</keyword>
<protein>
    <recommendedName>
        <fullName evidence="4">Core-binding (CB) domain-containing protein</fullName>
    </recommendedName>
</protein>
<evidence type="ECO:0000256" key="1">
    <source>
        <dbReference type="ARBA" id="ARBA00023125"/>
    </source>
</evidence>
<proteinExistence type="predicted"/>
<comment type="caution">
    <text evidence="2">The sequence shown here is derived from an EMBL/GenBank/DDBJ whole genome shotgun (WGS) entry which is preliminary data.</text>
</comment>
<evidence type="ECO:0008006" key="4">
    <source>
        <dbReference type="Google" id="ProtNLM"/>
    </source>
</evidence>
<dbReference type="Gene3D" id="1.10.150.130">
    <property type="match status" value="1"/>
</dbReference>
<dbReference type="EMBL" id="JMIY01000007">
    <property type="protein sequence ID" value="KCZ70641.1"/>
    <property type="molecule type" value="Genomic_DNA"/>
</dbReference>
<keyword evidence="3" id="KW-1185">Reference proteome</keyword>
<dbReference type="Proteomes" id="UP000027153">
    <property type="component" value="Unassembled WGS sequence"/>
</dbReference>
<evidence type="ECO:0000313" key="3">
    <source>
        <dbReference type="Proteomes" id="UP000027153"/>
    </source>
</evidence>
<reference evidence="2 3" key="1">
    <citation type="journal article" date="2013" name="Nature">
        <title>Anaerobic oxidation of methane coupled to nitrate reduction in a novel archaeal lineage.</title>
        <authorList>
            <person name="Haroon M.F."/>
            <person name="Hu S."/>
            <person name="Shi Y."/>
            <person name="Imelfort M."/>
            <person name="Keller J."/>
            <person name="Hugenholtz P."/>
            <person name="Yuan Z."/>
            <person name="Tyson G.W."/>
        </authorList>
    </citation>
    <scope>NUCLEOTIDE SEQUENCE [LARGE SCALE GENOMIC DNA]</scope>
    <source>
        <strain evidence="2 3">ANME-2d</strain>
    </source>
</reference>
<organism evidence="2 3">
    <name type="scientific">Candidatus Methanoperedens nitratireducens</name>
    <dbReference type="NCBI Taxonomy" id="1392998"/>
    <lineage>
        <taxon>Archaea</taxon>
        <taxon>Methanobacteriati</taxon>
        <taxon>Methanobacteriota</taxon>
        <taxon>Stenosarchaea group</taxon>
        <taxon>Methanomicrobia</taxon>
        <taxon>Methanosarcinales</taxon>
        <taxon>ANME-2 cluster</taxon>
        <taxon>Candidatus Methanoperedentaceae</taxon>
        <taxon>Candidatus Methanoperedens</taxon>
    </lineage>
</organism>
<sequence>MSIDTLERLLRLKDLTDRTIETYLSCYNTFAKFAGKREITKHLIEDYLLQARNRHNNLAMLKVLYPDLIRDIKFPKVKVTSVVPCKVKKKNKWHDAHNIFAGGMR</sequence>